<dbReference type="SUPFAM" id="SSF56112">
    <property type="entry name" value="Protein kinase-like (PK-like)"/>
    <property type="match status" value="1"/>
</dbReference>
<dbReference type="PANTHER" id="PTHR45621">
    <property type="entry name" value="OS01G0588500 PROTEIN-RELATED"/>
    <property type="match status" value="1"/>
</dbReference>
<dbReference type="AlphaFoldDB" id="A0A022PZC7"/>
<dbReference type="eggNOG" id="KOG1187">
    <property type="taxonomic scope" value="Eukaryota"/>
</dbReference>
<keyword evidence="2" id="KW-0472">Membrane</keyword>
<evidence type="ECO:0000256" key="2">
    <source>
        <dbReference type="ARBA" id="ARBA00022475"/>
    </source>
</evidence>
<name>A0A022PZC7_ERYGU</name>
<keyword evidence="2" id="KW-1003">Cell membrane</keyword>
<keyword evidence="5" id="KW-1185">Reference proteome</keyword>
<dbReference type="GO" id="GO:0004672">
    <property type="term" value="F:protein kinase activity"/>
    <property type="evidence" value="ECO:0007669"/>
    <property type="project" value="InterPro"/>
</dbReference>
<accession>A0A022PZC7</accession>
<dbReference type="Proteomes" id="UP000030748">
    <property type="component" value="Unassembled WGS sequence"/>
</dbReference>
<proteinExistence type="predicted"/>
<dbReference type="InterPro" id="IPR000719">
    <property type="entry name" value="Prot_kinase_dom"/>
</dbReference>
<dbReference type="Gene3D" id="1.10.510.10">
    <property type="entry name" value="Transferase(Phosphotransferase) domain 1"/>
    <property type="match status" value="1"/>
</dbReference>
<reference evidence="4 5" key="1">
    <citation type="journal article" date="2013" name="Proc. Natl. Acad. Sci. U.S.A.">
        <title>Fine-scale variation in meiotic recombination in Mimulus inferred from population shotgun sequencing.</title>
        <authorList>
            <person name="Hellsten U."/>
            <person name="Wright K.M."/>
            <person name="Jenkins J."/>
            <person name="Shu S."/>
            <person name="Yuan Y."/>
            <person name="Wessler S.R."/>
            <person name="Schmutz J."/>
            <person name="Willis J.H."/>
            <person name="Rokhsar D.S."/>
        </authorList>
    </citation>
    <scope>NUCLEOTIDE SEQUENCE [LARGE SCALE GENOMIC DNA]</scope>
    <source>
        <strain evidence="5">cv. DUN x IM62</strain>
    </source>
</reference>
<dbReference type="GO" id="GO:0005886">
    <property type="term" value="C:plasma membrane"/>
    <property type="evidence" value="ECO:0007669"/>
    <property type="project" value="UniProtKB-SubCell"/>
</dbReference>
<dbReference type="InterPro" id="IPR011009">
    <property type="entry name" value="Kinase-like_dom_sf"/>
</dbReference>
<dbReference type="STRING" id="4155.A0A022PZC7"/>
<organism evidence="4 5">
    <name type="scientific">Erythranthe guttata</name>
    <name type="common">Yellow monkey flower</name>
    <name type="synonym">Mimulus guttatus</name>
    <dbReference type="NCBI Taxonomy" id="4155"/>
    <lineage>
        <taxon>Eukaryota</taxon>
        <taxon>Viridiplantae</taxon>
        <taxon>Streptophyta</taxon>
        <taxon>Embryophyta</taxon>
        <taxon>Tracheophyta</taxon>
        <taxon>Spermatophyta</taxon>
        <taxon>Magnoliopsida</taxon>
        <taxon>eudicotyledons</taxon>
        <taxon>Gunneridae</taxon>
        <taxon>Pentapetalae</taxon>
        <taxon>asterids</taxon>
        <taxon>lamiids</taxon>
        <taxon>Lamiales</taxon>
        <taxon>Phrymaceae</taxon>
        <taxon>Erythranthe</taxon>
    </lineage>
</organism>
<comment type="subcellular location">
    <subcellularLocation>
        <location evidence="1">Cell membrane</location>
    </subcellularLocation>
</comment>
<evidence type="ECO:0000313" key="4">
    <source>
        <dbReference type="EMBL" id="EYU21146.1"/>
    </source>
</evidence>
<evidence type="ECO:0000256" key="1">
    <source>
        <dbReference type="ARBA" id="ARBA00004236"/>
    </source>
</evidence>
<protein>
    <recommendedName>
        <fullName evidence="3">Protein kinase domain-containing protein</fullName>
    </recommendedName>
</protein>
<dbReference type="InterPro" id="IPR050823">
    <property type="entry name" value="Plant_Ser_Thr_Prot_Kinase"/>
</dbReference>
<evidence type="ECO:0000259" key="3">
    <source>
        <dbReference type="PROSITE" id="PS50011"/>
    </source>
</evidence>
<gene>
    <name evidence="4" type="ORF">MIMGU_mgv1a010212mg</name>
</gene>
<dbReference type="GO" id="GO:0005524">
    <property type="term" value="F:ATP binding"/>
    <property type="evidence" value="ECO:0007669"/>
    <property type="project" value="InterPro"/>
</dbReference>
<evidence type="ECO:0000313" key="5">
    <source>
        <dbReference type="Proteomes" id="UP000030748"/>
    </source>
</evidence>
<feature type="domain" description="Protein kinase" evidence="3">
    <location>
        <begin position="48"/>
        <end position="319"/>
    </location>
</feature>
<sequence>MYNNRVCIFLVKLLKASRISSNAISLGATSNPVKYIEFEELKKATGNFRSYSDLGEGAFGHFSKGWINENTLTASKPGFGTAVAVKKWKGLEGLNDCLYIEFEELKKKGTKNIRSYLDIGEGRFSNFRRGWIDKHILTASKPGFQSAVAVKMFKRFEGGFNGCLVLAVGAARALAFLYYNKNPIVHQSFNTADILLDGEFNAKLCNFGLATDVSDSDIECVATGAHLKEQSDVYKFGVFLVDLLSGRSRNRSIYNDYYHTSVDWAKPYLGDDRKFARIMDPKLKGQFPHNAAFTVATIALQCLNEIPKMAEVLVSLEQL</sequence>
<dbReference type="Gene3D" id="3.30.200.20">
    <property type="entry name" value="Phosphorylase Kinase, domain 1"/>
    <property type="match status" value="1"/>
</dbReference>
<dbReference type="InterPro" id="IPR001245">
    <property type="entry name" value="Ser-Thr/Tyr_kinase_cat_dom"/>
</dbReference>
<dbReference type="Pfam" id="PF07714">
    <property type="entry name" value="PK_Tyr_Ser-Thr"/>
    <property type="match status" value="1"/>
</dbReference>
<dbReference type="PROSITE" id="PS50011">
    <property type="entry name" value="PROTEIN_KINASE_DOM"/>
    <property type="match status" value="1"/>
</dbReference>
<dbReference type="EMBL" id="KI632224">
    <property type="protein sequence ID" value="EYU21146.1"/>
    <property type="molecule type" value="Genomic_DNA"/>
</dbReference>